<dbReference type="GO" id="GO:0004722">
    <property type="term" value="F:protein serine/threonine phosphatase activity"/>
    <property type="evidence" value="ECO:0007669"/>
    <property type="project" value="UniProtKB-EC"/>
</dbReference>
<dbReference type="Proteomes" id="UP001530377">
    <property type="component" value="Unassembled WGS sequence"/>
</dbReference>
<evidence type="ECO:0000256" key="3">
    <source>
        <dbReference type="ARBA" id="ARBA00006702"/>
    </source>
</evidence>
<accession>A0ABD3R9Y4</accession>
<proteinExistence type="inferred from homology"/>
<sequence>MVIDEDDHDDHIGPFAAIPDFRGIAHGNACVVAAVIDHPVPSDDEDAGTTAVVVMTTPMWIVCANTGDSRAVYSRSSHCAVPLSYNHKPNDEDEERRIREGGVTSRGGGVEGDLAVSHGLGDYCFKDLDVVTTGLRGEIGGAARHSIKWEQGGGGECRIGGRW</sequence>
<protein>
    <recommendedName>
        <fullName evidence="4">protein-serine/threonine phosphatase</fullName>
        <ecNumber evidence="4">3.1.3.16</ecNumber>
    </recommendedName>
</protein>
<name>A0ABD3R9Y4_9STRA</name>
<gene>
    <name evidence="7" type="ORF">ACHAXA_010718</name>
</gene>
<dbReference type="PANTHER" id="PTHR13832:SF565">
    <property type="entry name" value="AT28366P-RELATED"/>
    <property type="match status" value="1"/>
</dbReference>
<comment type="cofactor">
    <cofactor evidence="2">
        <name>Mg(2+)</name>
        <dbReference type="ChEBI" id="CHEBI:18420"/>
    </cofactor>
</comment>
<organism evidence="7 8">
    <name type="scientific">Cyclostephanos tholiformis</name>
    <dbReference type="NCBI Taxonomy" id="382380"/>
    <lineage>
        <taxon>Eukaryota</taxon>
        <taxon>Sar</taxon>
        <taxon>Stramenopiles</taxon>
        <taxon>Ochrophyta</taxon>
        <taxon>Bacillariophyta</taxon>
        <taxon>Coscinodiscophyceae</taxon>
        <taxon>Thalassiosirophycidae</taxon>
        <taxon>Stephanodiscales</taxon>
        <taxon>Stephanodiscaceae</taxon>
        <taxon>Cyclostephanos</taxon>
    </lineage>
</organism>
<dbReference type="SUPFAM" id="SSF81606">
    <property type="entry name" value="PP2C-like"/>
    <property type="match status" value="1"/>
</dbReference>
<dbReference type="Pfam" id="PF00481">
    <property type="entry name" value="PP2C"/>
    <property type="match status" value="1"/>
</dbReference>
<evidence type="ECO:0000256" key="4">
    <source>
        <dbReference type="ARBA" id="ARBA00013081"/>
    </source>
</evidence>
<keyword evidence="5" id="KW-0464">Manganese</keyword>
<dbReference type="PROSITE" id="PS51746">
    <property type="entry name" value="PPM_2"/>
    <property type="match status" value="1"/>
</dbReference>
<dbReference type="PANTHER" id="PTHR13832">
    <property type="entry name" value="PROTEIN PHOSPHATASE 2C"/>
    <property type="match status" value="1"/>
</dbReference>
<evidence type="ECO:0000256" key="2">
    <source>
        <dbReference type="ARBA" id="ARBA00001946"/>
    </source>
</evidence>
<evidence type="ECO:0000256" key="5">
    <source>
        <dbReference type="ARBA" id="ARBA00023211"/>
    </source>
</evidence>
<dbReference type="CDD" id="cd00143">
    <property type="entry name" value="PP2Cc"/>
    <property type="match status" value="1"/>
</dbReference>
<evidence type="ECO:0000313" key="7">
    <source>
        <dbReference type="EMBL" id="KAL3809763.1"/>
    </source>
</evidence>
<dbReference type="EC" id="3.1.3.16" evidence="4"/>
<comment type="cofactor">
    <cofactor evidence="1">
        <name>Mn(2+)</name>
        <dbReference type="ChEBI" id="CHEBI:29035"/>
    </cofactor>
</comment>
<dbReference type="AlphaFoldDB" id="A0ABD3R9Y4"/>
<dbReference type="InterPro" id="IPR015655">
    <property type="entry name" value="PP2C"/>
</dbReference>
<comment type="caution">
    <text evidence="7">The sequence shown here is derived from an EMBL/GenBank/DDBJ whole genome shotgun (WGS) entry which is preliminary data.</text>
</comment>
<evidence type="ECO:0000259" key="6">
    <source>
        <dbReference type="PROSITE" id="PS51746"/>
    </source>
</evidence>
<comment type="similarity">
    <text evidence="3">Belongs to the PP2C family.</text>
</comment>
<keyword evidence="8" id="KW-1185">Reference proteome</keyword>
<evidence type="ECO:0000313" key="8">
    <source>
        <dbReference type="Proteomes" id="UP001530377"/>
    </source>
</evidence>
<dbReference type="InterPro" id="IPR001932">
    <property type="entry name" value="PPM-type_phosphatase-like_dom"/>
</dbReference>
<evidence type="ECO:0000256" key="1">
    <source>
        <dbReference type="ARBA" id="ARBA00001936"/>
    </source>
</evidence>
<reference evidence="7 8" key="1">
    <citation type="submission" date="2024-10" db="EMBL/GenBank/DDBJ databases">
        <title>Updated reference genomes for cyclostephanoid diatoms.</title>
        <authorList>
            <person name="Roberts W.R."/>
            <person name="Alverson A.J."/>
        </authorList>
    </citation>
    <scope>NUCLEOTIDE SEQUENCE [LARGE SCALE GENOMIC DNA]</scope>
    <source>
        <strain evidence="7 8">AJA228-03</strain>
    </source>
</reference>
<dbReference type="Gene3D" id="3.60.40.10">
    <property type="entry name" value="PPM-type phosphatase domain"/>
    <property type="match status" value="1"/>
</dbReference>
<feature type="domain" description="PPM-type phosphatase" evidence="6">
    <location>
        <begin position="1"/>
        <end position="163"/>
    </location>
</feature>
<dbReference type="InterPro" id="IPR036457">
    <property type="entry name" value="PPM-type-like_dom_sf"/>
</dbReference>
<dbReference type="EMBL" id="JALLPB020000379">
    <property type="protein sequence ID" value="KAL3809763.1"/>
    <property type="molecule type" value="Genomic_DNA"/>
</dbReference>